<dbReference type="InterPro" id="IPR036291">
    <property type="entry name" value="NAD(P)-bd_dom_sf"/>
</dbReference>
<dbReference type="GO" id="GO:0005737">
    <property type="term" value="C:cytoplasm"/>
    <property type="evidence" value="ECO:0007669"/>
    <property type="project" value="TreeGrafter"/>
</dbReference>
<name>A0A1V4BZ08_MICAE</name>
<dbReference type="PANTHER" id="PTHR48079">
    <property type="entry name" value="PROTEIN YEEZ"/>
    <property type="match status" value="1"/>
</dbReference>
<accession>A0A1V4BZ08</accession>
<dbReference type="InterPro" id="IPR051783">
    <property type="entry name" value="NAD(P)-dependent_oxidoreduct"/>
</dbReference>
<dbReference type="InterPro" id="IPR001509">
    <property type="entry name" value="Epimerase_deHydtase"/>
</dbReference>
<dbReference type="PANTHER" id="PTHR48079:SF6">
    <property type="entry name" value="NAD(P)-BINDING DOMAIN-CONTAINING PROTEIN-RELATED"/>
    <property type="match status" value="1"/>
</dbReference>
<gene>
    <name evidence="2" type="ORF">B1L04_02910</name>
</gene>
<dbReference type="EMBL" id="MVGR01000002">
    <property type="protein sequence ID" value="OPF19750.1"/>
    <property type="molecule type" value="Genomic_DNA"/>
</dbReference>
<protein>
    <submittedName>
        <fullName evidence="2">NAD-dependent epimerase</fullName>
    </submittedName>
</protein>
<dbReference type="AlphaFoldDB" id="A0A1V4BZ08"/>
<reference evidence="2 3" key="1">
    <citation type="submission" date="2017-02" db="EMBL/GenBank/DDBJ databases">
        <title>Genome sequence of Microcystis aeruginosa KW.</title>
        <authorList>
            <person name="Oh H.-M."/>
            <person name="Ahn C.-Y."/>
            <person name="Jeong H."/>
            <person name="Srivastava A."/>
            <person name="Lee H.-G."/>
            <person name="Kang S.-R."/>
        </authorList>
    </citation>
    <scope>NUCLEOTIDE SEQUENCE [LARGE SCALE GENOMIC DNA]</scope>
    <source>
        <strain evidence="2 3">KW</strain>
    </source>
</reference>
<dbReference type="SUPFAM" id="SSF51735">
    <property type="entry name" value="NAD(P)-binding Rossmann-fold domains"/>
    <property type="match status" value="1"/>
</dbReference>
<evidence type="ECO:0000259" key="1">
    <source>
        <dbReference type="Pfam" id="PF01370"/>
    </source>
</evidence>
<dbReference type="Gene3D" id="3.40.50.720">
    <property type="entry name" value="NAD(P)-binding Rossmann-like Domain"/>
    <property type="match status" value="1"/>
</dbReference>
<sequence>MKVLLTGATGYIGSAIADKLQKSGYQVIGLARSDEAAQRLHQQGIRVCRGDLHDPQEIALAAREADAVIHTALVKGPEMPRLEKAFVEAMLPSLEGTGKPFLLTSGIWVIGDTGDQIADENSPLNPSPLVVWRPEIEQLVLSASQRGVRSVVIRPAIVYGRGGGVIGMLMQSARQNGCVRFIGTGENRWTLVHVDDLADLYVRAMEKAPAGTSLIAASDLIVRVREVAEALSQALGIPGQIEALPIEQARQTLGLYADALALDQQVSGAKAMELLGWKPKALSLFEELRRLPATAVRC</sequence>
<comment type="caution">
    <text evidence="2">The sequence shown here is derived from an EMBL/GenBank/DDBJ whole genome shotgun (WGS) entry which is preliminary data.</text>
</comment>
<organism evidence="2 3">
    <name type="scientific">Microcystis aeruginosa KW</name>
    <dbReference type="NCBI Taxonomy" id="1960155"/>
    <lineage>
        <taxon>Bacteria</taxon>
        <taxon>Bacillati</taxon>
        <taxon>Cyanobacteriota</taxon>
        <taxon>Cyanophyceae</taxon>
        <taxon>Oscillatoriophycideae</taxon>
        <taxon>Chroococcales</taxon>
        <taxon>Microcystaceae</taxon>
        <taxon>Microcystis</taxon>
    </lineage>
</organism>
<evidence type="ECO:0000313" key="2">
    <source>
        <dbReference type="EMBL" id="OPF19750.1"/>
    </source>
</evidence>
<dbReference type="CDD" id="cd05262">
    <property type="entry name" value="SDR_a7"/>
    <property type="match status" value="1"/>
</dbReference>
<dbReference type="Pfam" id="PF01370">
    <property type="entry name" value="Epimerase"/>
    <property type="match status" value="1"/>
</dbReference>
<dbReference type="GO" id="GO:0004029">
    <property type="term" value="F:aldehyde dehydrogenase (NAD+) activity"/>
    <property type="evidence" value="ECO:0007669"/>
    <property type="project" value="TreeGrafter"/>
</dbReference>
<evidence type="ECO:0000313" key="3">
    <source>
        <dbReference type="Proteomes" id="UP000189835"/>
    </source>
</evidence>
<feature type="domain" description="NAD-dependent epimerase/dehydratase" evidence="1">
    <location>
        <begin position="3"/>
        <end position="209"/>
    </location>
</feature>
<dbReference type="Proteomes" id="UP000189835">
    <property type="component" value="Unassembled WGS sequence"/>
</dbReference>
<proteinExistence type="predicted"/>
<dbReference type="RefSeq" id="WP_079205714.1">
    <property type="nucleotide sequence ID" value="NZ_MVGR01000002.1"/>
</dbReference>